<dbReference type="InterPro" id="IPR038740">
    <property type="entry name" value="BioF2-like_GNAT_dom"/>
</dbReference>
<reference evidence="3" key="1">
    <citation type="submission" date="2017-06" db="EMBL/GenBank/DDBJ databases">
        <authorList>
            <person name="Varghese N."/>
            <person name="Submissions S."/>
        </authorList>
    </citation>
    <scope>NUCLEOTIDE SEQUENCE [LARGE SCALE GENOMIC DNA]</scope>
    <source>
        <strain evidence="3">LNB2</strain>
    </source>
</reference>
<dbReference type="GO" id="GO:0016740">
    <property type="term" value="F:transferase activity"/>
    <property type="evidence" value="ECO:0007669"/>
    <property type="project" value="UniProtKB-KW"/>
</dbReference>
<evidence type="ECO:0000259" key="1">
    <source>
        <dbReference type="Pfam" id="PF13480"/>
    </source>
</evidence>
<dbReference type="EMBL" id="FZOS01000025">
    <property type="protein sequence ID" value="SNS94344.1"/>
    <property type="molecule type" value="Genomic_DNA"/>
</dbReference>
<sequence>MAEPMTTIAQVEAGWPPQAAPAEGMPARLHWDGLKPPLRTPMHHFIWSQACLDTIYPTARPHILMTRGGIGPFVRTRAIPTLVLAGAEELAEPIEPVYEDDAAAAALADAVLAEGLPVRLGHPPAETPFAHAFAAKAKATGIVISLPTAGSPFIDLDPSWCDGLARFSSRRRSDFRRMRARAEAAGPVSFHFHRPSPAEAGALLDKAIAVEEKGWKARAGTALAYDPVQRRFFRRYAELAAADGILRINFLTIGPAIAAMQIAAECDGRYWLFKIGYDEQFAHCSPGQLLMLESIARAAESGLQGFEFLGKAAAWTGFWAQTERPRVRMNYYPRNAVGLAAFTRDAAVIGQRRVRRWIAGSGKQGA</sequence>
<keyword evidence="3" id="KW-1185">Reference proteome</keyword>
<feature type="domain" description="BioF2-like acetyltransferase" evidence="1">
    <location>
        <begin position="169"/>
        <end position="315"/>
    </location>
</feature>
<dbReference type="Gene3D" id="3.40.630.30">
    <property type="match status" value="1"/>
</dbReference>
<dbReference type="Pfam" id="PF13480">
    <property type="entry name" value="Acetyltransf_6"/>
    <property type="match status" value="1"/>
</dbReference>
<dbReference type="InterPro" id="IPR016181">
    <property type="entry name" value="Acyl_CoA_acyltransferase"/>
</dbReference>
<keyword evidence="2" id="KW-0808">Transferase</keyword>
<dbReference type="AlphaFoldDB" id="A0A239IPJ8"/>
<dbReference type="SUPFAM" id="SSF55729">
    <property type="entry name" value="Acyl-CoA N-acyltransferases (Nat)"/>
    <property type="match status" value="1"/>
</dbReference>
<protein>
    <submittedName>
        <fullName evidence="2">Acetyltransferase (GNAT) domain-containing protein</fullName>
    </submittedName>
</protein>
<gene>
    <name evidence="2" type="ORF">SAMN06295912_12538</name>
</gene>
<accession>A0A239IPJ8</accession>
<name>A0A239IPJ8_9SPHN</name>
<organism evidence="2 3">
    <name type="scientific">Edaphosphingomonas laterariae</name>
    <dbReference type="NCBI Taxonomy" id="861865"/>
    <lineage>
        <taxon>Bacteria</taxon>
        <taxon>Pseudomonadati</taxon>
        <taxon>Pseudomonadota</taxon>
        <taxon>Alphaproteobacteria</taxon>
        <taxon>Sphingomonadales</taxon>
        <taxon>Rhizorhabdaceae</taxon>
        <taxon>Edaphosphingomonas</taxon>
    </lineage>
</organism>
<evidence type="ECO:0000313" key="3">
    <source>
        <dbReference type="Proteomes" id="UP000198281"/>
    </source>
</evidence>
<evidence type="ECO:0000313" key="2">
    <source>
        <dbReference type="EMBL" id="SNS94344.1"/>
    </source>
</evidence>
<proteinExistence type="predicted"/>
<dbReference type="Proteomes" id="UP000198281">
    <property type="component" value="Unassembled WGS sequence"/>
</dbReference>